<dbReference type="NCBIfam" id="NF012229">
    <property type="entry name" value="bla_class_B_core"/>
    <property type="match status" value="1"/>
</dbReference>
<feature type="domain" description="Metallo-beta-lactamase" evidence="2">
    <location>
        <begin position="72"/>
        <end position="261"/>
    </location>
</feature>
<accession>K4GMG4</accession>
<organism evidence="3">
    <name type="scientific">Erythrobacter longus</name>
    <dbReference type="NCBI Taxonomy" id="1044"/>
    <lineage>
        <taxon>Bacteria</taxon>
        <taxon>Pseudomonadati</taxon>
        <taxon>Pseudomonadota</taxon>
        <taxon>Alphaproteobacteria</taxon>
        <taxon>Sphingomonadales</taxon>
        <taxon>Erythrobacteraceae</taxon>
        <taxon>Erythrobacter/Porphyrobacter group</taxon>
        <taxon>Erythrobacter</taxon>
    </lineage>
</organism>
<dbReference type="Gene3D" id="3.60.15.10">
    <property type="entry name" value="Ribonuclease Z/Hydroxyacylglutathione hydrolase-like"/>
    <property type="match status" value="1"/>
</dbReference>
<feature type="signal peptide" evidence="1">
    <location>
        <begin position="1"/>
        <end position="28"/>
    </location>
</feature>
<keyword evidence="1" id="KW-0732">Signal</keyword>
<evidence type="ECO:0000313" key="3">
    <source>
        <dbReference type="EMBL" id="AFN85386.1"/>
    </source>
</evidence>
<name>K4GMG4_ERYLO</name>
<dbReference type="CDD" id="cd16315">
    <property type="entry name" value="EVM-1-like_MBL-B3"/>
    <property type="match status" value="1"/>
</dbReference>
<dbReference type="SUPFAM" id="SSF56281">
    <property type="entry name" value="Metallo-hydrolase/oxidoreductase"/>
    <property type="match status" value="1"/>
</dbReference>
<dbReference type="NCBIfam" id="NF033105">
    <property type="entry name" value="bla_subclass_B3"/>
    <property type="match status" value="1"/>
</dbReference>
<sequence length="313" mass="34440">MPMEQALFVRIARALAASLITLSAVAFAQEPKVDIPADQQAFVDICKPWDEWDKPAPPFEIYRDTYYVGTCGIAAILITDEEGHILIDSGTEAGADVVMANVAALGFDLKDVRYLLYSHEHFDHVGGMAKLQRATGALVVASKAAEPVLTSGEDSLADPQHGMHEPFEGVAVGRIMAAGDILELGGTTIRAIETPGHTPGAMSWWWQECKERCENIVYADSLSPISRDDYRFGDHPEYVAAYRAGLVALGREDCTVLLTPHPSHSRMIRRMQEGDLIENRQGTRPCARYAGQKLLDLETRLSNETLSEEDRAQ</sequence>
<dbReference type="SMART" id="SM00849">
    <property type="entry name" value="Lactamase_B"/>
    <property type="match status" value="1"/>
</dbReference>
<feature type="chain" id="PRO_5003877036" evidence="1">
    <location>
        <begin position="29"/>
        <end position="313"/>
    </location>
</feature>
<evidence type="ECO:0000259" key="2">
    <source>
        <dbReference type="SMART" id="SM00849"/>
    </source>
</evidence>
<dbReference type="EMBL" id="JN558589">
    <property type="protein sequence ID" value="AFN85386.1"/>
    <property type="molecule type" value="Genomic_DNA"/>
</dbReference>
<proteinExistence type="predicted"/>
<gene>
    <name evidence="3" type="primary">blaELM-1</name>
</gene>
<dbReference type="InterPro" id="IPR036866">
    <property type="entry name" value="RibonucZ/Hydroxyglut_hydro"/>
</dbReference>
<reference evidence="3" key="1">
    <citation type="journal article" date="2012" name="J. Antimicrob. Chemother.">
        <title>Diversity of naturally occurring Ambler class B metallo-?-lactamases in Erythrobacter spp.</title>
        <authorList>
            <person name="Girlich D."/>
            <person name="Poirel L."/>
            <person name="Nordmann P."/>
        </authorList>
    </citation>
    <scope>NUCLEOTIDE SEQUENCE</scope>
    <source>
        <strain evidence="3">ELM-1</strain>
    </source>
</reference>
<dbReference type="InterPro" id="IPR050855">
    <property type="entry name" value="NDM-1-like"/>
</dbReference>
<dbReference type="PANTHER" id="PTHR42951">
    <property type="entry name" value="METALLO-BETA-LACTAMASE DOMAIN-CONTAINING"/>
    <property type="match status" value="1"/>
</dbReference>
<dbReference type="InterPro" id="IPR001279">
    <property type="entry name" value="Metallo-B-lactamas"/>
</dbReference>
<evidence type="ECO:0000256" key="1">
    <source>
        <dbReference type="SAM" id="SignalP"/>
    </source>
</evidence>
<dbReference type="AlphaFoldDB" id="K4GMG4"/>
<dbReference type="Pfam" id="PF00753">
    <property type="entry name" value="Lactamase_B"/>
    <property type="match status" value="1"/>
</dbReference>
<dbReference type="PANTHER" id="PTHR42951:SF17">
    <property type="entry name" value="METALLO-BETA-LACTAMASE DOMAIN-CONTAINING PROTEIN"/>
    <property type="match status" value="1"/>
</dbReference>
<protein>
    <submittedName>
        <fullName evidence="3">Metallo-beta-lactamase</fullName>
    </submittedName>
</protein>
<dbReference type="CARD" id="ARO:3006885">
    <property type="molecule name" value="ELM-1"/>
    <property type="mechanism identifier" value="ARO:0001004"/>
    <property type="mechanism name" value="antibiotic inactivation"/>
</dbReference>
<dbReference type="RefSeq" id="WP_081853183.1">
    <property type="nucleotide sequence ID" value="NG_062206.1"/>
</dbReference>